<feature type="transmembrane region" description="Helical" evidence="2">
    <location>
        <begin position="167"/>
        <end position="200"/>
    </location>
</feature>
<feature type="transmembrane region" description="Helical" evidence="2">
    <location>
        <begin position="104"/>
        <end position="128"/>
    </location>
</feature>
<name>A0ABD1V1H4_9LAMI</name>
<dbReference type="EMBL" id="JBFOLK010000002">
    <property type="protein sequence ID" value="KAL2531152.1"/>
    <property type="molecule type" value="Genomic_DNA"/>
</dbReference>
<proteinExistence type="predicted"/>
<evidence type="ECO:0000256" key="1">
    <source>
        <dbReference type="SAM" id="MobiDB-lite"/>
    </source>
</evidence>
<dbReference type="PANTHER" id="PTHR35508">
    <property type="entry name" value="VOLTAGE-DEPENDENT L-TYPE CALCIUM CHANNEL SUBUNIT"/>
    <property type="match status" value="1"/>
</dbReference>
<dbReference type="AlphaFoldDB" id="A0ABD1V1H4"/>
<feature type="transmembrane region" description="Helical" evidence="2">
    <location>
        <begin position="135"/>
        <end position="161"/>
    </location>
</feature>
<feature type="compositionally biased region" description="Polar residues" evidence="1">
    <location>
        <begin position="1"/>
        <end position="10"/>
    </location>
</feature>
<sequence length="238" mass="25680">MADSTDNTNGVFIEGAGDNEESGFHTKNKKTYNQELGEVTLYTIFNNLINAIFLRSPNSRYGSAPLLQRIKTSLSENIPLLRDASWNTGRHVLLWARGGSPLRLLLVLSVGTIVLLTLTGLLVFMLFFAAATINAIVISLFMSLVAAGGFLALFFACVAAIYVGALSVAVCVISTATILAIIAVIIATGWIGFFCTVWLVTKKSIGLAKHSLYYTGSALSSYSSARHVSHHRESKKSE</sequence>
<evidence type="ECO:0000256" key="2">
    <source>
        <dbReference type="SAM" id="Phobius"/>
    </source>
</evidence>
<comment type="caution">
    <text evidence="3">The sequence shown here is derived from an EMBL/GenBank/DDBJ whole genome shotgun (WGS) entry which is preliminary data.</text>
</comment>
<accession>A0ABD1V1H4</accession>
<organism evidence="3 4">
    <name type="scientific">Abeliophyllum distichum</name>
    <dbReference type="NCBI Taxonomy" id="126358"/>
    <lineage>
        <taxon>Eukaryota</taxon>
        <taxon>Viridiplantae</taxon>
        <taxon>Streptophyta</taxon>
        <taxon>Embryophyta</taxon>
        <taxon>Tracheophyta</taxon>
        <taxon>Spermatophyta</taxon>
        <taxon>Magnoliopsida</taxon>
        <taxon>eudicotyledons</taxon>
        <taxon>Gunneridae</taxon>
        <taxon>Pentapetalae</taxon>
        <taxon>asterids</taxon>
        <taxon>lamiids</taxon>
        <taxon>Lamiales</taxon>
        <taxon>Oleaceae</taxon>
        <taxon>Forsythieae</taxon>
        <taxon>Abeliophyllum</taxon>
    </lineage>
</organism>
<keyword evidence="2" id="KW-0812">Transmembrane</keyword>
<keyword evidence="2" id="KW-1133">Transmembrane helix</keyword>
<dbReference type="PANTHER" id="PTHR35508:SF1">
    <property type="entry name" value="VOLTAGE-DEPENDENT L-TYPE CALCIUM CHANNEL SUBUNIT"/>
    <property type="match status" value="1"/>
</dbReference>
<gene>
    <name evidence="3" type="ORF">Adt_04503</name>
</gene>
<protein>
    <submittedName>
        <fullName evidence="3">Uncharacterized protein</fullName>
    </submittedName>
</protein>
<dbReference type="Proteomes" id="UP001604336">
    <property type="component" value="Unassembled WGS sequence"/>
</dbReference>
<evidence type="ECO:0000313" key="4">
    <source>
        <dbReference type="Proteomes" id="UP001604336"/>
    </source>
</evidence>
<feature type="region of interest" description="Disordered" evidence="1">
    <location>
        <begin position="1"/>
        <end position="26"/>
    </location>
</feature>
<reference evidence="4" key="1">
    <citation type="submission" date="2024-07" db="EMBL/GenBank/DDBJ databases">
        <title>Two chromosome-level genome assemblies of Korean endemic species Abeliophyllum distichum and Forsythia ovata (Oleaceae).</title>
        <authorList>
            <person name="Jang H."/>
        </authorList>
    </citation>
    <scope>NUCLEOTIDE SEQUENCE [LARGE SCALE GENOMIC DNA]</scope>
</reference>
<keyword evidence="2" id="KW-0472">Membrane</keyword>
<evidence type="ECO:0000313" key="3">
    <source>
        <dbReference type="EMBL" id="KAL2531152.1"/>
    </source>
</evidence>
<keyword evidence="4" id="KW-1185">Reference proteome</keyword>